<dbReference type="Pfam" id="PF04134">
    <property type="entry name" value="DCC1-like"/>
    <property type="match status" value="1"/>
</dbReference>
<feature type="domain" description="DUF4166" evidence="1">
    <location>
        <begin position="171"/>
        <end position="348"/>
    </location>
</feature>
<dbReference type="InterPro" id="IPR007263">
    <property type="entry name" value="DCC1-like"/>
</dbReference>
<proteinExistence type="predicted"/>
<evidence type="ECO:0000259" key="1">
    <source>
        <dbReference type="Pfam" id="PF13761"/>
    </source>
</evidence>
<dbReference type="KEGG" id="kak:Kalk_19545"/>
<dbReference type="Pfam" id="PF13761">
    <property type="entry name" value="DUF4166"/>
    <property type="match status" value="1"/>
</dbReference>
<gene>
    <name evidence="2" type="ORF">Kalk_19545</name>
</gene>
<dbReference type="EMBL" id="CP022684">
    <property type="protein sequence ID" value="AUM14486.1"/>
    <property type="molecule type" value="Genomic_DNA"/>
</dbReference>
<dbReference type="Proteomes" id="UP000235116">
    <property type="component" value="Chromosome"/>
</dbReference>
<sequence>MACVSGAGDRFLFHGGKIGMNPLLEHDRVWFVYDGDCPICRMAAHALRIKQQLGELHLVNARAEPNHPLLNVIRDQQLDLDEGMVILYQGRFYHGKQALRFMSRHGAPKGLFNHFNRLLFWSERLSSLLYPWMRATRNTLLRFLHKQPIDNLNLQAQPIFQPIFGNQWDNLPIVIKKHYANRPYSDDKVIVDGIMNVECHWPMKLAAPFYRLMGSIPLVTEYGIRCTVHFDSFKNSKHFGFLRHFWFVQRRFYSFRSRMLAIGEDKVIEIMRFGFCWKTRYAWQDDTVKLIHDGYGLYWFGHLIPLPITGILGRGDAEERAIDDDHFAMNVTIRHPIFGVMYSYSGRFKVIQCLS</sequence>
<dbReference type="GO" id="GO:0015035">
    <property type="term" value="F:protein-disulfide reductase activity"/>
    <property type="evidence" value="ECO:0007669"/>
    <property type="project" value="InterPro"/>
</dbReference>
<keyword evidence="3" id="KW-1185">Reference proteome</keyword>
<name>A0A2K9LQ77_9GAMM</name>
<organism evidence="2 3">
    <name type="scientific">Ketobacter alkanivorans</name>
    <dbReference type="NCBI Taxonomy" id="1917421"/>
    <lineage>
        <taxon>Bacteria</taxon>
        <taxon>Pseudomonadati</taxon>
        <taxon>Pseudomonadota</taxon>
        <taxon>Gammaproteobacteria</taxon>
        <taxon>Pseudomonadales</taxon>
        <taxon>Ketobacteraceae</taxon>
        <taxon>Ketobacter</taxon>
    </lineage>
</organism>
<protein>
    <recommendedName>
        <fullName evidence="1">DUF4166 domain-containing protein</fullName>
    </recommendedName>
</protein>
<evidence type="ECO:0000313" key="3">
    <source>
        <dbReference type="Proteomes" id="UP000235116"/>
    </source>
</evidence>
<reference evidence="3" key="1">
    <citation type="submission" date="2017-08" db="EMBL/GenBank/DDBJ databases">
        <title>Direct submision.</title>
        <authorList>
            <person name="Kim S.-J."/>
            <person name="Rhee S.-K."/>
        </authorList>
    </citation>
    <scope>NUCLEOTIDE SEQUENCE [LARGE SCALE GENOMIC DNA]</scope>
    <source>
        <strain evidence="3">GI5</strain>
    </source>
</reference>
<dbReference type="InterPro" id="IPR025311">
    <property type="entry name" value="DUF4166"/>
</dbReference>
<accession>A0A2K9LQ77</accession>
<evidence type="ECO:0000313" key="2">
    <source>
        <dbReference type="EMBL" id="AUM14486.1"/>
    </source>
</evidence>
<dbReference type="AlphaFoldDB" id="A0A2K9LQ77"/>